<dbReference type="Gene3D" id="2.40.170.20">
    <property type="entry name" value="TonB-dependent receptor, beta-barrel domain"/>
    <property type="match status" value="1"/>
</dbReference>
<sequence length="661" mass="74414">MKKILLLLSLTALYSTTYAQSKQPEQSTPTDRTFQLGEVTVSGTGNKDGSSTLTYQKIEKFNRNDISNALNILPGVTIANVGPRNESVVYVRGFDLRQVPVFIDGVPVYVPYDGYVDMGRFTTFDLAEINVSKGFTSILYGANTMGGAINLVSRKPVSKFEINGRAGIYSGNGYRWNVNAGSRMGKFYYQLGASQLKQDSYPLSKDYKPRKYQQTDERENSYRDDLKLSAKVGFTPNATDEYVIGYVNQKGEKGTPPYVGDDSKIVTRFWKWPKWNKQSLYFISNTAVGEKNKVKTRLYYDTFINSLYSYDDTTYTKQTKGYAFQSFYNDYTLGGNAEFESKAISNNIFKFNAQYKRDVHREHDLGEPVQAYIDNTISLGIENTYQIIPSLSVVPGISFNARKSEKAQEYNATTKELSNFDNSKNNAVNAQVGLFWDITTNHSLRGSVARKTRFATIKDRYSYRMGLAIPNPELSAEVAVNYDLSYSAKIADKLTFQASVFKSDINDIIQQVDNVQPGKFQLQNAGKAKFHGAEAGFDYQVISGLKLGSNYSYIKRKNITNPTILFTNVPEHKIFAYADYSFLKRANIMASAEHNSGRYSTSYGTSAKAYTLVNAKASVKLYKFLSAEAGLNNIFDRNYTLVEGFPEAGRNFFVNLVFNHF</sequence>
<keyword evidence="6 11" id="KW-0798">TonB box</keyword>
<dbReference type="PANTHER" id="PTHR30069">
    <property type="entry name" value="TONB-DEPENDENT OUTER MEMBRANE RECEPTOR"/>
    <property type="match status" value="1"/>
</dbReference>
<feature type="signal peptide" evidence="12">
    <location>
        <begin position="1"/>
        <end position="19"/>
    </location>
</feature>
<dbReference type="Proteomes" id="UP000304900">
    <property type="component" value="Unassembled WGS sequence"/>
</dbReference>
<evidence type="ECO:0000313" key="15">
    <source>
        <dbReference type="EMBL" id="TKT89401.1"/>
    </source>
</evidence>
<evidence type="ECO:0000256" key="5">
    <source>
        <dbReference type="ARBA" id="ARBA00022729"/>
    </source>
</evidence>
<evidence type="ECO:0000256" key="11">
    <source>
        <dbReference type="RuleBase" id="RU003357"/>
    </source>
</evidence>
<dbReference type="PROSITE" id="PS52016">
    <property type="entry name" value="TONB_DEPENDENT_REC_3"/>
    <property type="match status" value="1"/>
</dbReference>
<dbReference type="PANTHER" id="PTHR30069:SF29">
    <property type="entry name" value="HEMOGLOBIN AND HEMOGLOBIN-HAPTOGLOBIN-BINDING PROTEIN 1-RELATED"/>
    <property type="match status" value="1"/>
</dbReference>
<proteinExistence type="inferred from homology"/>
<evidence type="ECO:0000256" key="3">
    <source>
        <dbReference type="ARBA" id="ARBA00022452"/>
    </source>
</evidence>
<feature type="domain" description="TonB-dependent receptor plug" evidence="14">
    <location>
        <begin position="51"/>
        <end position="148"/>
    </location>
</feature>
<dbReference type="InterPro" id="IPR036942">
    <property type="entry name" value="Beta-barrel_TonB_sf"/>
</dbReference>
<keyword evidence="3 10" id="KW-1134">Transmembrane beta strand</keyword>
<keyword evidence="7 10" id="KW-0472">Membrane</keyword>
<dbReference type="GO" id="GO:0009279">
    <property type="term" value="C:cell outer membrane"/>
    <property type="evidence" value="ECO:0007669"/>
    <property type="project" value="UniProtKB-SubCell"/>
</dbReference>
<keyword evidence="16" id="KW-1185">Reference proteome</keyword>
<dbReference type="InterPro" id="IPR012910">
    <property type="entry name" value="Plug_dom"/>
</dbReference>
<dbReference type="AlphaFoldDB" id="A0A4U6D004"/>
<evidence type="ECO:0000256" key="12">
    <source>
        <dbReference type="SAM" id="SignalP"/>
    </source>
</evidence>
<dbReference type="InterPro" id="IPR037066">
    <property type="entry name" value="Plug_dom_sf"/>
</dbReference>
<dbReference type="Pfam" id="PF00593">
    <property type="entry name" value="TonB_dep_Rec_b-barrel"/>
    <property type="match status" value="1"/>
</dbReference>
<keyword evidence="4 10" id="KW-0812">Transmembrane</keyword>
<dbReference type="OrthoDB" id="9758472at2"/>
<organism evidence="15 16">
    <name type="scientific">Dyadobacter frigoris</name>
    <dbReference type="NCBI Taxonomy" id="2576211"/>
    <lineage>
        <taxon>Bacteria</taxon>
        <taxon>Pseudomonadati</taxon>
        <taxon>Bacteroidota</taxon>
        <taxon>Cytophagia</taxon>
        <taxon>Cytophagales</taxon>
        <taxon>Spirosomataceae</taxon>
        <taxon>Dyadobacter</taxon>
    </lineage>
</organism>
<dbReference type="EMBL" id="SZVO01000012">
    <property type="protein sequence ID" value="TKT89401.1"/>
    <property type="molecule type" value="Genomic_DNA"/>
</dbReference>
<evidence type="ECO:0000256" key="9">
    <source>
        <dbReference type="ARBA" id="ARBA00023237"/>
    </source>
</evidence>
<keyword evidence="8 15" id="KW-0675">Receptor</keyword>
<keyword evidence="9 10" id="KW-0998">Cell outer membrane</keyword>
<reference evidence="15 16" key="1">
    <citation type="submission" date="2019-05" db="EMBL/GenBank/DDBJ databases">
        <title>Dyadobacter AR-3-8 sp. nov., isolated from arctic soil.</title>
        <authorList>
            <person name="Chaudhary D.K."/>
        </authorList>
    </citation>
    <scope>NUCLEOTIDE SEQUENCE [LARGE SCALE GENOMIC DNA]</scope>
    <source>
        <strain evidence="15 16">AR-3-8</strain>
    </source>
</reference>
<dbReference type="CDD" id="cd01347">
    <property type="entry name" value="ligand_gated_channel"/>
    <property type="match status" value="1"/>
</dbReference>
<dbReference type="InterPro" id="IPR000531">
    <property type="entry name" value="Beta-barrel_TonB"/>
</dbReference>
<comment type="similarity">
    <text evidence="10 11">Belongs to the TonB-dependent receptor family.</text>
</comment>
<dbReference type="GO" id="GO:0015344">
    <property type="term" value="F:siderophore uptake transmembrane transporter activity"/>
    <property type="evidence" value="ECO:0007669"/>
    <property type="project" value="TreeGrafter"/>
</dbReference>
<evidence type="ECO:0000256" key="1">
    <source>
        <dbReference type="ARBA" id="ARBA00004571"/>
    </source>
</evidence>
<keyword evidence="5 12" id="KW-0732">Signal</keyword>
<evidence type="ECO:0000256" key="7">
    <source>
        <dbReference type="ARBA" id="ARBA00023136"/>
    </source>
</evidence>
<dbReference type="GO" id="GO:0044718">
    <property type="term" value="P:siderophore transmembrane transport"/>
    <property type="evidence" value="ECO:0007669"/>
    <property type="project" value="TreeGrafter"/>
</dbReference>
<feature type="chain" id="PRO_5020265937" evidence="12">
    <location>
        <begin position="20"/>
        <end position="661"/>
    </location>
</feature>
<dbReference type="SUPFAM" id="SSF56935">
    <property type="entry name" value="Porins"/>
    <property type="match status" value="1"/>
</dbReference>
<evidence type="ECO:0000256" key="6">
    <source>
        <dbReference type="ARBA" id="ARBA00023077"/>
    </source>
</evidence>
<protein>
    <submittedName>
        <fullName evidence="15">TonB-dependent receptor</fullName>
    </submittedName>
</protein>
<dbReference type="Pfam" id="PF07715">
    <property type="entry name" value="Plug"/>
    <property type="match status" value="1"/>
</dbReference>
<evidence type="ECO:0000259" key="14">
    <source>
        <dbReference type="Pfam" id="PF07715"/>
    </source>
</evidence>
<gene>
    <name evidence="15" type="ORF">FDK13_23930</name>
</gene>
<accession>A0A4U6D004</accession>
<feature type="domain" description="TonB-dependent receptor-like beta-barrel" evidence="13">
    <location>
        <begin position="232"/>
        <end position="634"/>
    </location>
</feature>
<dbReference type="Gene3D" id="2.170.130.10">
    <property type="entry name" value="TonB-dependent receptor, plug domain"/>
    <property type="match status" value="1"/>
</dbReference>
<evidence type="ECO:0000313" key="16">
    <source>
        <dbReference type="Proteomes" id="UP000304900"/>
    </source>
</evidence>
<evidence type="ECO:0000256" key="8">
    <source>
        <dbReference type="ARBA" id="ARBA00023170"/>
    </source>
</evidence>
<comment type="subcellular location">
    <subcellularLocation>
        <location evidence="1 10">Cell outer membrane</location>
        <topology evidence="1 10">Multi-pass membrane protein</topology>
    </subcellularLocation>
</comment>
<evidence type="ECO:0000256" key="2">
    <source>
        <dbReference type="ARBA" id="ARBA00022448"/>
    </source>
</evidence>
<evidence type="ECO:0000256" key="4">
    <source>
        <dbReference type="ARBA" id="ARBA00022692"/>
    </source>
</evidence>
<keyword evidence="2 10" id="KW-0813">Transport</keyword>
<name>A0A4U6D004_9BACT</name>
<dbReference type="InterPro" id="IPR039426">
    <property type="entry name" value="TonB-dep_rcpt-like"/>
</dbReference>
<comment type="caution">
    <text evidence="15">The sequence shown here is derived from an EMBL/GenBank/DDBJ whole genome shotgun (WGS) entry which is preliminary data.</text>
</comment>
<evidence type="ECO:0000259" key="13">
    <source>
        <dbReference type="Pfam" id="PF00593"/>
    </source>
</evidence>
<dbReference type="RefSeq" id="WP_137342538.1">
    <property type="nucleotide sequence ID" value="NZ_BSQH01000015.1"/>
</dbReference>
<evidence type="ECO:0000256" key="10">
    <source>
        <dbReference type="PROSITE-ProRule" id="PRU01360"/>
    </source>
</evidence>